<evidence type="ECO:0000259" key="3">
    <source>
        <dbReference type="Pfam" id="PF12222"/>
    </source>
</evidence>
<feature type="domain" description="Peptide N-acetyl-beta-D-glucosaminyl asparaginase amidase A N-terminal" evidence="3">
    <location>
        <begin position="57"/>
        <end position="369"/>
    </location>
</feature>
<dbReference type="AlphaFoldDB" id="E3L6U9"/>
<dbReference type="OrthoDB" id="1612078at2759"/>
<keyword evidence="2" id="KW-0732">Signal</keyword>
<evidence type="ECO:0000256" key="1">
    <source>
        <dbReference type="SAM" id="MobiDB-lite"/>
    </source>
</evidence>
<evidence type="ECO:0000256" key="2">
    <source>
        <dbReference type="SAM" id="SignalP"/>
    </source>
</evidence>
<feature type="compositionally biased region" description="Basic and acidic residues" evidence="1">
    <location>
        <begin position="624"/>
        <end position="634"/>
    </location>
</feature>
<evidence type="ECO:0000313" key="4">
    <source>
        <dbReference type="EMBL" id="EFP92274.2"/>
    </source>
</evidence>
<feature type="chain" id="PRO_5003173160" description="Peptide N-acetyl-beta-D-glucosaminyl asparaginase amidase A N-terminal domain-containing protein" evidence="2">
    <location>
        <begin position="24"/>
        <end position="656"/>
    </location>
</feature>
<protein>
    <recommendedName>
        <fullName evidence="3">Peptide N-acetyl-beta-D-glucosaminyl asparaginase amidase A N-terminal domain-containing protein</fullName>
    </recommendedName>
</protein>
<reference key="1">
    <citation type="submission" date="2007-01" db="EMBL/GenBank/DDBJ databases">
        <title>The Genome Sequence of Puccinia graminis f. sp. tritici Strain CRL 75-36-700-3.</title>
        <authorList>
            <consortium name="The Broad Institute Genome Sequencing Platform"/>
            <person name="Birren B."/>
            <person name="Lander E."/>
            <person name="Galagan J."/>
            <person name="Nusbaum C."/>
            <person name="Devon K."/>
            <person name="Cuomo C."/>
            <person name="Jaffe D."/>
            <person name="Butler J."/>
            <person name="Alvarez P."/>
            <person name="Gnerre S."/>
            <person name="Grabherr M."/>
            <person name="Mauceli E."/>
            <person name="Brockman W."/>
            <person name="Young S."/>
            <person name="LaButti K."/>
            <person name="Sykes S."/>
            <person name="DeCaprio D."/>
            <person name="Crawford M."/>
            <person name="Koehrsen M."/>
            <person name="Engels R."/>
            <person name="Montgomery P."/>
            <person name="Pearson M."/>
            <person name="Howarth C."/>
            <person name="Larson L."/>
            <person name="White J."/>
            <person name="Zeng Q."/>
            <person name="Kodira C."/>
            <person name="Yandava C."/>
            <person name="Alvarado L."/>
            <person name="O'Leary S."/>
            <person name="Szabo L."/>
            <person name="Dean R."/>
            <person name="Schein J."/>
        </authorList>
    </citation>
    <scope>NUCLEOTIDE SEQUENCE</scope>
    <source>
        <strain>CRL 75-36-700-3</strain>
    </source>
</reference>
<organism evidence="4 5">
    <name type="scientific">Puccinia graminis f. sp. tritici (strain CRL 75-36-700-3 / race SCCL)</name>
    <name type="common">Black stem rust fungus</name>
    <dbReference type="NCBI Taxonomy" id="418459"/>
    <lineage>
        <taxon>Eukaryota</taxon>
        <taxon>Fungi</taxon>
        <taxon>Dikarya</taxon>
        <taxon>Basidiomycota</taxon>
        <taxon>Pucciniomycotina</taxon>
        <taxon>Pucciniomycetes</taxon>
        <taxon>Pucciniales</taxon>
        <taxon>Pucciniaceae</taxon>
        <taxon>Puccinia</taxon>
    </lineage>
</organism>
<keyword evidence="5" id="KW-1185">Reference proteome</keyword>
<feature type="region of interest" description="Disordered" evidence="1">
    <location>
        <begin position="621"/>
        <end position="656"/>
    </location>
</feature>
<dbReference type="Proteomes" id="UP000008783">
    <property type="component" value="Unassembled WGS sequence"/>
</dbReference>
<dbReference type="RefSeq" id="XP_003336693.2">
    <property type="nucleotide sequence ID" value="XM_003336645.2"/>
</dbReference>
<dbReference type="VEuPathDB" id="FungiDB:PGTG_18489"/>
<gene>
    <name evidence="4" type="ORF">PGTG_18489</name>
</gene>
<feature type="compositionally biased region" description="Pro residues" evidence="1">
    <location>
        <begin position="646"/>
        <end position="656"/>
    </location>
</feature>
<sequence>MFKISLPWIALWALLSASDLVHGTSLQSSSKQLHARQAVHRPNPLRNFEVREPPSVPKSQPCEVAIVEHTFVTSWGKPANASFTPPKKCGRPGSWASVIFNLTATSIGTQYDRVGMLYLNDIEVWRTSTAEPTKEGIVWTVTRDMTKYIPLLSGPASFSLDIGNTVDQSLDLTGSFEVTLSAKFYPPSLEFPAAKQADRILNMGHGSGNNMTSFMSFPQNIATAYLELFASGRGKEEFWYTNVPDVYRSKLDPTNAGTVTGKGSFREVQVWIDHRLAGVAYPFPVIYTGGILLAWWRPIAAIGAFDAPTYVLDISPFVPLLADSKPHNFTLRVVGQGENGSINEDWVFSAAVFVGLDPSATRTTGSILTHFTDSKTTVEVPKDIRIPPNLDPKSLTSFTTRSFRQLSISSSVVTGTGELKIVKVEQDMTFVNQQTWAADTAYQSIVMTSQGNSISTHGDTAEKIDNFRYPFNLTLSALAVPSATKIVGHLNHKYSRSQVFPFSSSLGKIAIETTQDAAGELVVDQKGRALSGLGRTIQSFTYKDGKGGSYARDVDIYNSTKTIRDKESGTLLPAIKTESLTTLSVSNTPLETSLLSTDSLSTSGPAPKGLPENAFSTSAISFSEDQHLHGDETLRGAPCKTLHAPAPRPKSKTPPQ</sequence>
<dbReference type="InterPro" id="IPR021102">
    <property type="entry name" value="PNGase_A"/>
</dbReference>
<accession>E3L6U9</accession>
<evidence type="ECO:0000313" key="5">
    <source>
        <dbReference type="Proteomes" id="UP000008783"/>
    </source>
</evidence>
<dbReference type="eggNOG" id="ENOG502QSXK">
    <property type="taxonomic scope" value="Eukaryota"/>
</dbReference>
<dbReference type="GeneID" id="10537768"/>
<feature type="signal peptide" evidence="2">
    <location>
        <begin position="1"/>
        <end position="23"/>
    </location>
</feature>
<dbReference type="PANTHER" id="PTHR31104">
    <property type="entry name" value="PEPTIDE-N4-(N-ACETYL-BETA-GLUCOSAMINYL)ASPARAGINE AMIDASE A PROTEIN"/>
    <property type="match status" value="1"/>
</dbReference>
<dbReference type="EMBL" id="DS178361">
    <property type="protein sequence ID" value="EFP92274.2"/>
    <property type="molecule type" value="Genomic_DNA"/>
</dbReference>
<dbReference type="InParanoid" id="E3L6U9"/>
<dbReference type="HOGENOM" id="CLU_011027_2_0_1"/>
<dbReference type="KEGG" id="pgr:PGTG_18489"/>
<dbReference type="Pfam" id="PF25156">
    <property type="entry name" value="PNGase_A_C"/>
    <property type="match status" value="1"/>
</dbReference>
<reference evidence="5" key="2">
    <citation type="journal article" date="2011" name="Proc. Natl. Acad. Sci. U.S.A.">
        <title>Obligate biotrophy features unraveled by the genomic analysis of rust fungi.</title>
        <authorList>
            <person name="Duplessis S."/>
            <person name="Cuomo C.A."/>
            <person name="Lin Y.-C."/>
            <person name="Aerts A."/>
            <person name="Tisserant E."/>
            <person name="Veneault-Fourrey C."/>
            <person name="Joly D.L."/>
            <person name="Hacquard S."/>
            <person name="Amselem J."/>
            <person name="Cantarel B.L."/>
            <person name="Chiu R."/>
            <person name="Coutinho P.M."/>
            <person name="Feau N."/>
            <person name="Field M."/>
            <person name="Frey P."/>
            <person name="Gelhaye E."/>
            <person name="Goldberg J."/>
            <person name="Grabherr M.G."/>
            <person name="Kodira C.D."/>
            <person name="Kohler A."/>
            <person name="Kuees U."/>
            <person name="Lindquist E.A."/>
            <person name="Lucas S.M."/>
            <person name="Mago R."/>
            <person name="Mauceli E."/>
            <person name="Morin E."/>
            <person name="Murat C."/>
            <person name="Pangilinan J.L."/>
            <person name="Park R."/>
            <person name="Pearson M."/>
            <person name="Quesneville H."/>
            <person name="Rouhier N."/>
            <person name="Sakthikumar S."/>
            <person name="Salamov A.A."/>
            <person name="Schmutz J."/>
            <person name="Selles B."/>
            <person name="Shapiro H."/>
            <person name="Tanguay P."/>
            <person name="Tuskan G.A."/>
            <person name="Henrissat B."/>
            <person name="Van de Peer Y."/>
            <person name="Rouze P."/>
            <person name="Ellis J.G."/>
            <person name="Dodds P.N."/>
            <person name="Schein J.E."/>
            <person name="Zhong S."/>
            <person name="Hamelin R.C."/>
            <person name="Grigoriev I.V."/>
            <person name="Szabo L.J."/>
            <person name="Martin F."/>
        </authorList>
    </citation>
    <scope>NUCLEOTIDE SEQUENCE [LARGE SCALE GENOMIC DNA]</scope>
    <source>
        <strain evidence="5">CRL 75-36-700-3 / race SCCL</strain>
    </source>
</reference>
<proteinExistence type="predicted"/>
<name>E3L6U9_PUCGT</name>
<dbReference type="InterPro" id="IPR056948">
    <property type="entry name" value="PNGaseA_N"/>
</dbReference>
<dbReference type="Pfam" id="PF12222">
    <property type="entry name" value="PNGaseA"/>
    <property type="match status" value="1"/>
</dbReference>